<dbReference type="InterPro" id="IPR035965">
    <property type="entry name" value="PAS-like_dom_sf"/>
</dbReference>
<keyword evidence="10 18" id="KW-0418">Kinase</keyword>
<evidence type="ECO:0000256" key="11">
    <source>
        <dbReference type="ARBA" id="ARBA00022840"/>
    </source>
</evidence>
<dbReference type="PANTHER" id="PTHR45436:SF15">
    <property type="entry name" value="SENSOR HISTIDINE KINASE CUSS"/>
    <property type="match status" value="1"/>
</dbReference>
<dbReference type="InterPro" id="IPR004358">
    <property type="entry name" value="Sig_transdc_His_kin-like_C"/>
</dbReference>
<comment type="catalytic activity">
    <reaction evidence="1">
        <text>ATP + protein L-histidine = ADP + protein N-phospho-L-histidine.</text>
        <dbReference type="EC" id="2.7.13.3"/>
    </reaction>
</comment>
<dbReference type="PROSITE" id="PS50109">
    <property type="entry name" value="HIS_KIN"/>
    <property type="match status" value="1"/>
</dbReference>
<evidence type="ECO:0000256" key="6">
    <source>
        <dbReference type="ARBA" id="ARBA00022553"/>
    </source>
</evidence>
<dbReference type="EC" id="2.7.13.3" evidence="4"/>
<dbReference type="EMBL" id="MJMJ01000023">
    <property type="protein sequence ID" value="OLQ88299.1"/>
    <property type="molecule type" value="Genomic_DNA"/>
</dbReference>
<dbReference type="SUPFAM" id="SSF55785">
    <property type="entry name" value="PYP-like sensor domain (PAS domain)"/>
    <property type="match status" value="1"/>
</dbReference>
<dbReference type="Gene3D" id="3.30.450.20">
    <property type="entry name" value="PAS domain"/>
    <property type="match status" value="2"/>
</dbReference>
<evidence type="ECO:0000256" key="10">
    <source>
        <dbReference type="ARBA" id="ARBA00022777"/>
    </source>
</evidence>
<feature type="transmembrane region" description="Helical" evidence="15">
    <location>
        <begin position="12"/>
        <end position="35"/>
    </location>
</feature>
<dbReference type="SUPFAM" id="SSF103190">
    <property type="entry name" value="Sensory domain-like"/>
    <property type="match status" value="1"/>
</dbReference>
<dbReference type="SMART" id="SM00091">
    <property type="entry name" value="PAS"/>
    <property type="match status" value="1"/>
</dbReference>
<dbReference type="InterPro" id="IPR033463">
    <property type="entry name" value="sCache_3"/>
</dbReference>
<evidence type="ECO:0000256" key="5">
    <source>
        <dbReference type="ARBA" id="ARBA00022475"/>
    </source>
</evidence>
<dbReference type="InterPro" id="IPR016120">
    <property type="entry name" value="Sig_transdc_His_kin_SpoOB"/>
</dbReference>
<dbReference type="SUPFAM" id="SSF55874">
    <property type="entry name" value="ATPase domain of HSP90 chaperone/DNA topoisomerase II/histidine kinase"/>
    <property type="match status" value="1"/>
</dbReference>
<dbReference type="GO" id="GO:0000155">
    <property type="term" value="F:phosphorelay sensor kinase activity"/>
    <property type="evidence" value="ECO:0007669"/>
    <property type="project" value="InterPro"/>
</dbReference>
<accession>A0A1Q9HF04</accession>
<keyword evidence="7" id="KW-0808">Transferase</keyword>
<feature type="domain" description="Histidine kinase" evidence="16">
    <location>
        <begin position="333"/>
        <end position="536"/>
    </location>
</feature>
<dbReference type="Proteomes" id="UP000186313">
    <property type="component" value="Unassembled WGS sequence"/>
</dbReference>
<evidence type="ECO:0000256" key="14">
    <source>
        <dbReference type="ARBA" id="ARBA00023136"/>
    </source>
</evidence>
<evidence type="ECO:0000259" key="16">
    <source>
        <dbReference type="PROSITE" id="PS50109"/>
    </source>
</evidence>
<evidence type="ECO:0000256" key="7">
    <source>
        <dbReference type="ARBA" id="ARBA00022679"/>
    </source>
</evidence>
<keyword evidence="5" id="KW-1003">Cell membrane</keyword>
<organism evidence="18 19">
    <name type="scientific">Vibrio panuliri</name>
    <dbReference type="NCBI Taxonomy" id="1381081"/>
    <lineage>
        <taxon>Bacteria</taxon>
        <taxon>Pseudomonadati</taxon>
        <taxon>Pseudomonadota</taxon>
        <taxon>Gammaproteobacteria</taxon>
        <taxon>Vibrionales</taxon>
        <taxon>Vibrionaceae</taxon>
        <taxon>Vibrio</taxon>
    </lineage>
</organism>
<keyword evidence="13" id="KW-0902">Two-component regulatory system</keyword>
<dbReference type="GO" id="GO:0006355">
    <property type="term" value="P:regulation of DNA-templated transcription"/>
    <property type="evidence" value="ECO:0007669"/>
    <property type="project" value="InterPro"/>
</dbReference>
<comment type="caution">
    <text evidence="18">The sequence shown here is derived from an EMBL/GenBank/DDBJ whole genome shotgun (WGS) entry which is preliminary data.</text>
</comment>
<name>A0A1Q9HF04_9VIBR</name>
<dbReference type="PANTHER" id="PTHR45436">
    <property type="entry name" value="SENSOR HISTIDINE KINASE YKOH"/>
    <property type="match status" value="1"/>
</dbReference>
<dbReference type="GO" id="GO:0005886">
    <property type="term" value="C:plasma membrane"/>
    <property type="evidence" value="ECO:0007669"/>
    <property type="project" value="UniProtKB-SubCell"/>
</dbReference>
<comment type="subcellular location">
    <subcellularLocation>
        <location evidence="2">Cell inner membrane</location>
    </subcellularLocation>
    <subcellularLocation>
        <location evidence="3">Cell membrane</location>
        <topology evidence="3">Multi-pass membrane protein</topology>
    </subcellularLocation>
</comment>
<dbReference type="PRINTS" id="PR00344">
    <property type="entry name" value="BCTRLSENSOR"/>
</dbReference>
<dbReference type="PROSITE" id="PS50112">
    <property type="entry name" value="PAS"/>
    <property type="match status" value="1"/>
</dbReference>
<dbReference type="SUPFAM" id="SSF55890">
    <property type="entry name" value="Sporulation response regulatory protein Spo0B"/>
    <property type="match status" value="1"/>
</dbReference>
<dbReference type="SMART" id="SM00387">
    <property type="entry name" value="HATPase_c"/>
    <property type="match status" value="1"/>
</dbReference>
<dbReference type="InterPro" id="IPR036890">
    <property type="entry name" value="HATPase_C_sf"/>
</dbReference>
<evidence type="ECO:0000256" key="2">
    <source>
        <dbReference type="ARBA" id="ARBA00004533"/>
    </source>
</evidence>
<evidence type="ECO:0000256" key="9">
    <source>
        <dbReference type="ARBA" id="ARBA00022741"/>
    </source>
</evidence>
<evidence type="ECO:0000256" key="8">
    <source>
        <dbReference type="ARBA" id="ARBA00022692"/>
    </source>
</evidence>
<dbReference type="CDD" id="cd00130">
    <property type="entry name" value="PAS"/>
    <property type="match status" value="1"/>
</dbReference>
<evidence type="ECO:0000256" key="4">
    <source>
        <dbReference type="ARBA" id="ARBA00012438"/>
    </source>
</evidence>
<evidence type="ECO:0000259" key="17">
    <source>
        <dbReference type="PROSITE" id="PS50112"/>
    </source>
</evidence>
<dbReference type="InterPro" id="IPR003594">
    <property type="entry name" value="HATPase_dom"/>
</dbReference>
<evidence type="ECO:0000256" key="3">
    <source>
        <dbReference type="ARBA" id="ARBA00004651"/>
    </source>
</evidence>
<dbReference type="Pfam" id="PF17203">
    <property type="entry name" value="sCache_3_2"/>
    <property type="match status" value="1"/>
</dbReference>
<dbReference type="Gene3D" id="3.30.565.10">
    <property type="entry name" value="Histidine kinase-like ATPase, C-terminal domain"/>
    <property type="match status" value="1"/>
</dbReference>
<dbReference type="Gene3D" id="1.10.287.130">
    <property type="match status" value="1"/>
</dbReference>
<protein>
    <recommendedName>
        <fullName evidence="4">histidine kinase</fullName>
        <ecNumber evidence="4">2.7.13.3</ecNumber>
    </recommendedName>
</protein>
<dbReference type="STRING" id="1381081.BIY22_09040"/>
<keyword evidence="14 15" id="KW-0472">Membrane</keyword>
<evidence type="ECO:0000313" key="19">
    <source>
        <dbReference type="Proteomes" id="UP000186313"/>
    </source>
</evidence>
<dbReference type="Pfam" id="PF00989">
    <property type="entry name" value="PAS"/>
    <property type="match status" value="1"/>
</dbReference>
<evidence type="ECO:0000256" key="12">
    <source>
        <dbReference type="ARBA" id="ARBA00022989"/>
    </source>
</evidence>
<dbReference type="OrthoDB" id="9792686at2"/>
<keyword evidence="12 15" id="KW-1133">Transmembrane helix</keyword>
<gene>
    <name evidence="18" type="ORF">BIY22_09040</name>
</gene>
<dbReference type="InterPro" id="IPR005467">
    <property type="entry name" value="His_kinase_dom"/>
</dbReference>
<keyword evidence="6" id="KW-0597">Phosphoprotein</keyword>
<keyword evidence="8 15" id="KW-0812">Transmembrane</keyword>
<dbReference type="InterPro" id="IPR029151">
    <property type="entry name" value="Sensor-like_sf"/>
</dbReference>
<keyword evidence="9" id="KW-0547">Nucleotide-binding</keyword>
<evidence type="ECO:0000313" key="18">
    <source>
        <dbReference type="EMBL" id="OLQ88299.1"/>
    </source>
</evidence>
<dbReference type="RefSeq" id="WP_075709470.1">
    <property type="nucleotide sequence ID" value="NZ_MJMJ01000023.1"/>
</dbReference>
<sequence>MGWSGMSFRKRMLAIMTFSGLVELLVLVAAGFLYIKYSQEQEVGQKALGVASFLSQSPAVLEIIQQGGTQDQAKYRELSQMIGAAFIVIGDRQGIRLVHPIDERIGKPMKGGDNARALMFGESYVSFAQGSLGYSVRGKTAIFDPNGQIVGVVSVGYLVDRLQDRIEPFLIYLLVMTLIVLTANAVISNFAARRFQKAILGFEPEEIARLYVELDVTLATLKEGIIAIDAHGRLRSINKSACQILGVEKEHCINRLLSEVLPDSELQNLLTTPRVDKDINLYLNGQRLIANRSPIVVEGEVVGAVSSFRLRDEITELTEQLSKTKEYAEMLRSQTHEHRNKLSTISGMVQLGEVEAVQAFIGQETAHYQSLMESLRETIDEPLIAGLLLGKTERARELGLNLELEAGSRLAPLPAKINPEDVVTILGNMIDNAFDSVRSAISLQADFEPSRRQIDVSLTDYGNEIILEVSDQGVGLPQELSPEALVEMGVSSKADEGRGVGLYLINQSIVRYNGQIELFNNDDFGARVTVYLPKEEMQ</sequence>
<keyword evidence="11" id="KW-0067">ATP-binding</keyword>
<evidence type="ECO:0000256" key="1">
    <source>
        <dbReference type="ARBA" id="ARBA00000085"/>
    </source>
</evidence>
<dbReference type="InterPro" id="IPR000014">
    <property type="entry name" value="PAS"/>
</dbReference>
<dbReference type="FunFam" id="3.30.450.20:FF:000018">
    <property type="entry name" value="Sensor histidine kinase DcuS"/>
    <property type="match status" value="1"/>
</dbReference>
<dbReference type="InterPro" id="IPR013767">
    <property type="entry name" value="PAS_fold"/>
</dbReference>
<dbReference type="InterPro" id="IPR050428">
    <property type="entry name" value="TCS_sensor_his_kinase"/>
</dbReference>
<feature type="transmembrane region" description="Helical" evidence="15">
    <location>
        <begin position="169"/>
        <end position="187"/>
    </location>
</feature>
<dbReference type="AlphaFoldDB" id="A0A1Q9HF04"/>
<evidence type="ECO:0000256" key="15">
    <source>
        <dbReference type="SAM" id="Phobius"/>
    </source>
</evidence>
<proteinExistence type="predicted"/>
<dbReference type="GO" id="GO:0005524">
    <property type="term" value="F:ATP binding"/>
    <property type="evidence" value="ECO:0007669"/>
    <property type="project" value="UniProtKB-KW"/>
</dbReference>
<reference evidence="18 19" key="1">
    <citation type="submission" date="2016-09" db="EMBL/GenBank/DDBJ databases">
        <title>Genomic Taxonomy of the Vibrionaceae.</title>
        <authorList>
            <person name="Gonzalez-Castillo A."/>
            <person name="Gomez-Gil B."/>
            <person name="Enciso-Ibarra K."/>
        </authorList>
    </citation>
    <scope>NUCLEOTIDE SEQUENCE [LARGE SCALE GENOMIC DNA]</scope>
    <source>
        <strain evidence="18 19">CAIM 703</strain>
    </source>
</reference>
<evidence type="ECO:0000256" key="13">
    <source>
        <dbReference type="ARBA" id="ARBA00023012"/>
    </source>
</evidence>
<dbReference type="Pfam" id="PF02518">
    <property type="entry name" value="HATPase_c"/>
    <property type="match status" value="1"/>
</dbReference>
<feature type="domain" description="PAS" evidence="17">
    <location>
        <begin position="210"/>
        <end position="286"/>
    </location>
</feature>